<feature type="chain" id="PRO_5042253416" evidence="1">
    <location>
        <begin position="22"/>
        <end position="146"/>
    </location>
</feature>
<dbReference type="SUPFAM" id="SSF47565">
    <property type="entry name" value="Insect pheromone/odorant-binding proteins"/>
    <property type="match status" value="1"/>
</dbReference>
<evidence type="ECO:0000256" key="1">
    <source>
        <dbReference type="SAM" id="SignalP"/>
    </source>
</evidence>
<dbReference type="InterPro" id="IPR036728">
    <property type="entry name" value="PBP_GOBP_sf"/>
</dbReference>
<keyword evidence="3" id="KW-1185">Reference proteome</keyword>
<comment type="caution">
    <text evidence="2">The sequence shown here is derived from an EMBL/GenBank/DDBJ whole genome shotgun (WGS) entry which is preliminary data.</text>
</comment>
<reference evidence="2" key="1">
    <citation type="journal article" date="2023" name="IScience">
        <title>Live-bearing cockroach genome reveals convergent evolutionary mechanisms linked to viviparity in insects and beyond.</title>
        <authorList>
            <person name="Fouks B."/>
            <person name="Harrison M.C."/>
            <person name="Mikhailova A.A."/>
            <person name="Marchal E."/>
            <person name="English S."/>
            <person name="Carruthers M."/>
            <person name="Jennings E.C."/>
            <person name="Chiamaka E.L."/>
            <person name="Frigard R.A."/>
            <person name="Pippel M."/>
            <person name="Attardo G.M."/>
            <person name="Benoit J.B."/>
            <person name="Bornberg-Bauer E."/>
            <person name="Tobe S.S."/>
        </authorList>
    </citation>
    <scope>NUCLEOTIDE SEQUENCE</scope>
    <source>
        <strain evidence="2">Stay&amp;Tobe</strain>
    </source>
</reference>
<accession>A0AAD7Z910</accession>
<gene>
    <name evidence="2" type="ORF">L9F63_006963</name>
</gene>
<dbReference type="EMBL" id="JASPKZ010009807">
    <property type="protein sequence ID" value="KAJ9576141.1"/>
    <property type="molecule type" value="Genomic_DNA"/>
</dbReference>
<dbReference type="InterPro" id="IPR006170">
    <property type="entry name" value="PBP/GOBP"/>
</dbReference>
<proteinExistence type="predicted"/>
<dbReference type="SMART" id="SM00708">
    <property type="entry name" value="PhBP"/>
    <property type="match status" value="1"/>
</dbReference>
<dbReference type="GO" id="GO:0005549">
    <property type="term" value="F:odorant binding"/>
    <property type="evidence" value="ECO:0007669"/>
    <property type="project" value="InterPro"/>
</dbReference>
<evidence type="ECO:0000313" key="2">
    <source>
        <dbReference type="EMBL" id="KAJ9576141.1"/>
    </source>
</evidence>
<protein>
    <submittedName>
        <fullName evidence="2">Uncharacterized protein</fullName>
    </submittedName>
</protein>
<keyword evidence="1" id="KW-0732">Signal</keyword>
<dbReference type="Gene3D" id="1.10.238.20">
    <property type="entry name" value="Pheromone/general odorant binding protein domain"/>
    <property type="match status" value="1"/>
</dbReference>
<evidence type="ECO:0000313" key="3">
    <source>
        <dbReference type="Proteomes" id="UP001233999"/>
    </source>
</evidence>
<dbReference type="Pfam" id="PF01395">
    <property type="entry name" value="PBP_GOBP"/>
    <property type="match status" value="1"/>
</dbReference>
<name>A0AAD7Z910_DIPPU</name>
<reference evidence="2" key="2">
    <citation type="submission" date="2023-05" db="EMBL/GenBank/DDBJ databases">
        <authorList>
            <person name="Fouks B."/>
        </authorList>
    </citation>
    <scope>NUCLEOTIDE SEQUENCE</scope>
    <source>
        <strain evidence="2">Stay&amp;Tobe</strain>
        <tissue evidence="2">Testes</tissue>
    </source>
</reference>
<organism evidence="2 3">
    <name type="scientific">Diploptera punctata</name>
    <name type="common">Pacific beetle cockroach</name>
    <dbReference type="NCBI Taxonomy" id="6984"/>
    <lineage>
        <taxon>Eukaryota</taxon>
        <taxon>Metazoa</taxon>
        <taxon>Ecdysozoa</taxon>
        <taxon>Arthropoda</taxon>
        <taxon>Hexapoda</taxon>
        <taxon>Insecta</taxon>
        <taxon>Pterygota</taxon>
        <taxon>Neoptera</taxon>
        <taxon>Polyneoptera</taxon>
        <taxon>Dictyoptera</taxon>
        <taxon>Blattodea</taxon>
        <taxon>Blaberoidea</taxon>
        <taxon>Blaberidae</taxon>
        <taxon>Diplopterinae</taxon>
        <taxon>Diploptera</taxon>
    </lineage>
</organism>
<dbReference type="AlphaFoldDB" id="A0AAD7Z910"/>
<dbReference type="Proteomes" id="UP001233999">
    <property type="component" value="Unassembled WGS sequence"/>
</dbReference>
<feature type="signal peptide" evidence="1">
    <location>
        <begin position="1"/>
        <end position="21"/>
    </location>
</feature>
<dbReference type="CDD" id="cd23992">
    <property type="entry name" value="PBP_GOBP"/>
    <property type="match status" value="1"/>
</dbReference>
<sequence length="146" mass="15940">MKATAVILLLSVLSTSQMVHCFEMSTIIEIGKAGYDIMMTCAQNNNLSIGQLMSAFSNPAKSLKCTAACIMDNFSMMDSDGNVDVDFMDNVSRAIVPSERIQNVIQEILKNCKTAGKGSNKCDNSYNFIKCCSKNLIPALMTLFRG</sequence>